<dbReference type="SUPFAM" id="SSF56988">
    <property type="entry name" value="Anthrax protective antigen"/>
    <property type="match status" value="1"/>
</dbReference>
<evidence type="ECO:0000313" key="9">
    <source>
        <dbReference type="Proteomes" id="UP000310189"/>
    </source>
</evidence>
<evidence type="ECO:0000256" key="6">
    <source>
        <dbReference type="RuleBase" id="RU361161"/>
    </source>
</evidence>
<evidence type="ECO:0000313" key="8">
    <source>
        <dbReference type="EMBL" id="TIA89821.1"/>
    </source>
</evidence>
<dbReference type="InterPro" id="IPR026891">
    <property type="entry name" value="Fn3-like"/>
</dbReference>
<dbReference type="EMBL" id="SPNW01000024">
    <property type="protein sequence ID" value="TIA89821.1"/>
    <property type="molecule type" value="Genomic_DNA"/>
</dbReference>
<organism evidence="8 9">
    <name type="scientific">Wallemia hederae</name>
    <dbReference type="NCBI Taxonomy" id="1540922"/>
    <lineage>
        <taxon>Eukaryota</taxon>
        <taxon>Fungi</taxon>
        <taxon>Dikarya</taxon>
        <taxon>Basidiomycota</taxon>
        <taxon>Wallemiomycotina</taxon>
        <taxon>Wallemiomycetes</taxon>
        <taxon>Wallemiales</taxon>
        <taxon>Wallemiaceae</taxon>
        <taxon>Wallemia</taxon>
    </lineage>
</organism>
<dbReference type="SUPFAM" id="SSF52279">
    <property type="entry name" value="Beta-D-glucan exohydrolase, C-terminal domain"/>
    <property type="match status" value="1"/>
</dbReference>
<keyword evidence="4 6" id="KW-0378">Hydrolase</keyword>
<dbReference type="InterPro" id="IPR001764">
    <property type="entry name" value="Glyco_hydro_3_N"/>
</dbReference>
<dbReference type="InterPro" id="IPR019800">
    <property type="entry name" value="Glyco_hydro_3_AS"/>
</dbReference>
<dbReference type="GO" id="GO:0030245">
    <property type="term" value="P:cellulose catabolic process"/>
    <property type="evidence" value="ECO:0007669"/>
    <property type="project" value="UniProtKB-UniPathway"/>
</dbReference>
<dbReference type="Gene3D" id="2.60.120.260">
    <property type="entry name" value="Galactose-binding domain-like"/>
    <property type="match status" value="1"/>
</dbReference>
<dbReference type="InterPro" id="IPR037524">
    <property type="entry name" value="PA14/GLEYA"/>
</dbReference>
<dbReference type="InterPro" id="IPR013783">
    <property type="entry name" value="Ig-like_fold"/>
</dbReference>
<dbReference type="SUPFAM" id="SSF51445">
    <property type="entry name" value="(Trans)glycosidases"/>
    <property type="match status" value="1"/>
</dbReference>
<dbReference type="Pfam" id="PF07691">
    <property type="entry name" value="PA14"/>
    <property type="match status" value="1"/>
</dbReference>
<dbReference type="InterPro" id="IPR050288">
    <property type="entry name" value="Cellulose_deg_GH3"/>
</dbReference>
<reference evidence="8 9" key="1">
    <citation type="submission" date="2019-03" db="EMBL/GenBank/DDBJ databases">
        <title>Sequencing 23 genomes of Wallemia ichthyophaga.</title>
        <authorList>
            <person name="Gostincar C."/>
        </authorList>
    </citation>
    <scope>NUCLEOTIDE SEQUENCE [LARGE SCALE GENOMIC DNA]</scope>
    <source>
        <strain evidence="8 9">EXF-5753</strain>
    </source>
</reference>
<dbReference type="OrthoDB" id="47059at2759"/>
<dbReference type="Gene3D" id="3.20.20.300">
    <property type="entry name" value="Glycoside hydrolase, family 3, N-terminal domain"/>
    <property type="match status" value="1"/>
</dbReference>
<dbReference type="PANTHER" id="PTHR42715:SF3">
    <property type="entry name" value="BETA-GLUCOSIDASE B-RELATED"/>
    <property type="match status" value="1"/>
</dbReference>
<dbReference type="GO" id="GO:0008422">
    <property type="term" value="F:beta-glucosidase activity"/>
    <property type="evidence" value="ECO:0007669"/>
    <property type="project" value="UniProtKB-EC"/>
</dbReference>
<comment type="similarity">
    <text evidence="2 6">Belongs to the glycosyl hydrolase 3 family.</text>
</comment>
<protein>
    <recommendedName>
        <fullName evidence="3 6">beta-glucosidase</fullName>
        <ecNumber evidence="3 6">3.2.1.21</ecNumber>
    </recommendedName>
</protein>
<dbReference type="Proteomes" id="UP000310189">
    <property type="component" value="Unassembled WGS sequence"/>
</dbReference>
<keyword evidence="6" id="KW-0624">Polysaccharide degradation</keyword>
<proteinExistence type="inferred from homology"/>
<dbReference type="PRINTS" id="PR00133">
    <property type="entry name" value="GLHYDRLASE3"/>
</dbReference>
<dbReference type="Pfam" id="PF14310">
    <property type="entry name" value="Fn3-like"/>
    <property type="match status" value="1"/>
</dbReference>
<dbReference type="Pfam" id="PF01915">
    <property type="entry name" value="Glyco_hydro_3_C"/>
    <property type="match status" value="1"/>
</dbReference>
<evidence type="ECO:0000256" key="3">
    <source>
        <dbReference type="ARBA" id="ARBA00012744"/>
    </source>
</evidence>
<dbReference type="AlphaFoldDB" id="A0A4T0FN34"/>
<dbReference type="PROSITE" id="PS00775">
    <property type="entry name" value="GLYCOSYL_HYDROL_F3"/>
    <property type="match status" value="1"/>
</dbReference>
<sequence>MMASGTHSSLAAQSLTTNTKMSLPELNVDELLTQLTTKEKIDLLAGRDMWHTVSNDRLNIPSIRTSDGPNGVRGINFFEGTPSSCFPGATALGASFDNELLERVGSALADECIAKGVHVLLAPTINIQRSPLGGRGFESYSEDPELSGTLAKFFVKGLQDKGVAATIKHFVGNDQEFERMSMSSEISERALREIYLRAFEIPLRESEHKPWAVMTAYNRVNGLHCSEDPRLLGDILRGEWGWNGLTMSDWFGTYSAGPSTRAGLDLEMPGPTVVRGAALQRALTAKKVFIEDIDARARNVLELINKVRKSGVGEDVPEKVHDTEALRKTLRDAAANGVVLLKNDDSVMPIKKGVKKIAVIGPNAESAIISGGGSAALRASYAVSPLDAIRDQAKEIGAEVVYSRGGNAHKLTPLFGPELKTTDGRAGVDVKFFGDDPAAGTAKPLHELYAHSSHLFFNDNLPGPEVVPLTCWAEASGTFTPNKTDDYELGIAGAGQTDLYIDGERVVDNSTDPQPGTLWFNSGSQERTAVRKLEKGKQYSIVARLYYSSEGAQAAGTLSPHSRGGIRFGVAPSKSQDAFISEALDACKGADLVLGFVGLNNDFESEGFDRPDMKLPASANAFMEAISSAHPNVVAVVQSGTPVELPWVNKVKGVYQAFYGGNEVGSGLADVLFGAVNPSAKLPLTMPVALRDSPSYLNFGGENGRVLYSESVFVGYRHFATTGRQPLFAFGQGLSYTSFDISDARIVSSTPEHDVVVQVNVKNSGSTAGREVVQLYVNDVESRLARPYIELKAYAKTKSLQPGESQTLTLNLTKRAFSYYDDFKNKWVIEPGAFNLLVATSSAAEDVKQTLEYHVNEYTEFV</sequence>
<dbReference type="PANTHER" id="PTHR42715">
    <property type="entry name" value="BETA-GLUCOSIDASE"/>
    <property type="match status" value="1"/>
</dbReference>
<comment type="catalytic activity">
    <reaction evidence="1 6">
        <text>Hydrolysis of terminal, non-reducing beta-D-glucosyl residues with release of beta-D-glucose.</text>
        <dbReference type="EC" id="3.2.1.21"/>
    </reaction>
</comment>
<dbReference type="FunFam" id="2.60.40.10:FF:000495">
    <property type="entry name" value="Periplasmic beta-glucosidase"/>
    <property type="match status" value="1"/>
</dbReference>
<dbReference type="SMART" id="SM01217">
    <property type="entry name" value="Fn3_like"/>
    <property type="match status" value="1"/>
</dbReference>
<dbReference type="SMART" id="SM00758">
    <property type="entry name" value="PA14"/>
    <property type="match status" value="1"/>
</dbReference>
<evidence type="ECO:0000256" key="1">
    <source>
        <dbReference type="ARBA" id="ARBA00000448"/>
    </source>
</evidence>
<comment type="caution">
    <text evidence="8">The sequence shown here is derived from an EMBL/GenBank/DDBJ whole genome shotgun (WGS) entry which is preliminary data.</text>
</comment>
<dbReference type="Gene3D" id="3.40.50.1700">
    <property type="entry name" value="Glycoside hydrolase family 3 C-terminal domain"/>
    <property type="match status" value="1"/>
</dbReference>
<dbReference type="UniPathway" id="UPA00696"/>
<gene>
    <name evidence="8" type="ORF">E3P99_01890</name>
</gene>
<feature type="domain" description="PA14" evidence="7">
    <location>
        <begin position="423"/>
        <end position="584"/>
    </location>
</feature>
<dbReference type="InterPro" id="IPR036962">
    <property type="entry name" value="Glyco_hydro_3_N_sf"/>
</dbReference>
<dbReference type="Gene3D" id="2.60.40.10">
    <property type="entry name" value="Immunoglobulins"/>
    <property type="match status" value="1"/>
</dbReference>
<keyword evidence="5 6" id="KW-0326">Glycosidase</keyword>
<dbReference type="EC" id="3.2.1.21" evidence="3 6"/>
<dbReference type="Pfam" id="PF00933">
    <property type="entry name" value="Glyco_hydro_3"/>
    <property type="match status" value="1"/>
</dbReference>
<name>A0A4T0FN34_9BASI</name>
<evidence type="ECO:0000256" key="2">
    <source>
        <dbReference type="ARBA" id="ARBA00005336"/>
    </source>
</evidence>
<dbReference type="PROSITE" id="PS51820">
    <property type="entry name" value="PA14"/>
    <property type="match status" value="1"/>
</dbReference>
<evidence type="ECO:0000259" key="7">
    <source>
        <dbReference type="PROSITE" id="PS51820"/>
    </source>
</evidence>
<evidence type="ECO:0000256" key="4">
    <source>
        <dbReference type="ARBA" id="ARBA00022801"/>
    </source>
</evidence>
<evidence type="ECO:0000256" key="5">
    <source>
        <dbReference type="ARBA" id="ARBA00023295"/>
    </source>
</evidence>
<dbReference type="InterPro" id="IPR017853">
    <property type="entry name" value="GH"/>
</dbReference>
<keyword evidence="9" id="KW-1185">Reference proteome</keyword>
<dbReference type="InterPro" id="IPR011658">
    <property type="entry name" value="PA14_dom"/>
</dbReference>
<accession>A0A4T0FN34</accession>
<comment type="pathway">
    <text evidence="6">Glycan metabolism; cellulose degradation.</text>
</comment>
<dbReference type="InterPro" id="IPR036881">
    <property type="entry name" value="Glyco_hydro_3_C_sf"/>
</dbReference>
<dbReference type="InterPro" id="IPR002772">
    <property type="entry name" value="Glyco_hydro_3_C"/>
</dbReference>
<keyword evidence="6" id="KW-0119">Carbohydrate metabolism</keyword>